<dbReference type="InterPro" id="IPR018553">
    <property type="entry name" value="E2_Ub-conjug_enz"/>
</dbReference>
<feature type="domain" description="Non-canonical E2 ubiquitin-conjugating enzyme C-terminal" evidence="1">
    <location>
        <begin position="26"/>
        <end position="481"/>
    </location>
</feature>
<dbReference type="PANTHER" id="PTHR31560:SF3">
    <property type="entry name" value="UPF0652 PROTEIN C16A11.03C"/>
    <property type="match status" value="1"/>
</dbReference>
<evidence type="ECO:0000259" key="1">
    <source>
        <dbReference type="Pfam" id="PF09418"/>
    </source>
</evidence>
<dbReference type="OrthoDB" id="406045at2759"/>
<name>S9R0P8_SCHOY</name>
<dbReference type="InterPro" id="IPR057668">
    <property type="entry name" value="E2_Ub-conjug_enz_C"/>
</dbReference>
<dbReference type="HOGENOM" id="CLU_021807_0_0_1"/>
<dbReference type="RefSeq" id="XP_013019326.1">
    <property type="nucleotide sequence ID" value="XM_013163872.1"/>
</dbReference>
<keyword evidence="3" id="KW-1185">Reference proteome</keyword>
<dbReference type="OMA" id="EKQAGMQ"/>
<sequence length="482" mass="55721">MRLELNNSFNTIMSKTGLFTKSWVDKSKFVPLRLNEDERRILGLLEAALNVIEYTDRVDIISYTSRTKLMVTYLSEMCSILTGLVVAMDIKLGRSLLQGKDHATNADFFKSIFEIGRRYKIMNPEKMRTTYGAMMYMCQDSMIPDVRMQMGFDFYIPIKTVFRVLEENGLLDILSEKQLLDSSLKQIDPYAGASLRSKISEERKKSSDVLLKKYAKGNDEKKRVLEDCLISLADHESFLMANRVPVEKMRFYLHEFFSSQDPKKGGNLKIGFMNGARLTHDHRTQFFYVDQSLQFWSCMMDQMFLLWLQSDASLVDKDTRYFISDTGQGLNRVQPCPLLRGTVHKILSGVQNEQELSWIGSSVVHLGDRAVPNALMFIDKYRQVPHILTPLVKVLQQLEYLRDPFLVQYIEEEYGSIVGLQKTLLLDFFKHAFDGRGADNWYDAGSCIDGRLTSAWNWTNEISKKKYYRILLMSGFLNFEGI</sequence>
<dbReference type="AlphaFoldDB" id="S9R0P8"/>
<gene>
    <name evidence="2" type="ORF">SOCG_03963</name>
</gene>
<dbReference type="VEuPathDB" id="FungiDB:SOCG_03963"/>
<dbReference type="EMBL" id="KE503207">
    <property type="protein sequence ID" value="EPX72030.1"/>
    <property type="molecule type" value="Genomic_DNA"/>
</dbReference>
<accession>S9R0P8</accession>
<evidence type="ECO:0000313" key="3">
    <source>
        <dbReference type="Proteomes" id="UP000016088"/>
    </source>
</evidence>
<dbReference type="GeneID" id="25032930"/>
<dbReference type="Pfam" id="PF09418">
    <property type="entry name" value="DUF2009"/>
    <property type="match status" value="1"/>
</dbReference>
<organism evidence="2 3">
    <name type="scientific">Schizosaccharomyces octosporus (strain yFS286)</name>
    <name type="common">Fission yeast</name>
    <name type="synonym">Octosporomyces octosporus</name>
    <dbReference type="NCBI Taxonomy" id="483514"/>
    <lineage>
        <taxon>Eukaryota</taxon>
        <taxon>Fungi</taxon>
        <taxon>Dikarya</taxon>
        <taxon>Ascomycota</taxon>
        <taxon>Taphrinomycotina</taxon>
        <taxon>Schizosaccharomycetes</taxon>
        <taxon>Schizosaccharomycetales</taxon>
        <taxon>Schizosaccharomycetaceae</taxon>
        <taxon>Schizosaccharomyces</taxon>
    </lineage>
</organism>
<protein>
    <submittedName>
        <fullName evidence="2">DUF2009 protein</fullName>
    </submittedName>
</protein>
<dbReference type="eggNOG" id="ENOG502QRJJ">
    <property type="taxonomic scope" value="Eukaryota"/>
</dbReference>
<dbReference type="Proteomes" id="UP000016088">
    <property type="component" value="Unassembled WGS sequence"/>
</dbReference>
<proteinExistence type="predicted"/>
<reference evidence="2 3" key="1">
    <citation type="journal article" date="2011" name="Science">
        <title>Comparative functional genomics of the fission yeasts.</title>
        <authorList>
            <person name="Rhind N."/>
            <person name="Chen Z."/>
            <person name="Yassour M."/>
            <person name="Thompson D.A."/>
            <person name="Haas B.J."/>
            <person name="Habib N."/>
            <person name="Wapinski I."/>
            <person name="Roy S."/>
            <person name="Lin M.F."/>
            <person name="Heiman D.I."/>
            <person name="Young S.K."/>
            <person name="Furuya K."/>
            <person name="Guo Y."/>
            <person name="Pidoux A."/>
            <person name="Chen H.M."/>
            <person name="Robbertse B."/>
            <person name="Goldberg J.M."/>
            <person name="Aoki K."/>
            <person name="Bayne E.H."/>
            <person name="Berlin A.M."/>
            <person name="Desjardins C.A."/>
            <person name="Dobbs E."/>
            <person name="Dukaj L."/>
            <person name="Fan L."/>
            <person name="FitzGerald M.G."/>
            <person name="French C."/>
            <person name="Gujja S."/>
            <person name="Hansen K."/>
            <person name="Keifenheim D."/>
            <person name="Levin J.Z."/>
            <person name="Mosher R.A."/>
            <person name="Mueller C.A."/>
            <person name="Pfiffner J."/>
            <person name="Priest M."/>
            <person name="Russ C."/>
            <person name="Smialowska A."/>
            <person name="Swoboda P."/>
            <person name="Sykes S.M."/>
            <person name="Vaughn M."/>
            <person name="Vengrova S."/>
            <person name="Yoder R."/>
            <person name="Zeng Q."/>
            <person name="Allshire R."/>
            <person name="Baulcombe D."/>
            <person name="Birren B.W."/>
            <person name="Brown W."/>
            <person name="Ekwall K."/>
            <person name="Kellis M."/>
            <person name="Leatherwood J."/>
            <person name="Levin H."/>
            <person name="Margalit H."/>
            <person name="Martienssen R."/>
            <person name="Nieduszynski C.A."/>
            <person name="Spatafora J.W."/>
            <person name="Friedman N."/>
            <person name="Dalgaard J.Z."/>
            <person name="Baumann P."/>
            <person name="Niki H."/>
            <person name="Regev A."/>
            <person name="Nusbaum C."/>
        </authorList>
    </citation>
    <scope>NUCLEOTIDE SEQUENCE [LARGE SCALE GENOMIC DNA]</scope>
    <source>
        <strain evidence="3">yFS286</strain>
    </source>
</reference>
<evidence type="ECO:0000313" key="2">
    <source>
        <dbReference type="EMBL" id="EPX72030.1"/>
    </source>
</evidence>
<dbReference type="PANTHER" id="PTHR31560">
    <property type="entry name" value="UPF0652 PROTEIN C16A11.03C-RELATED"/>
    <property type="match status" value="1"/>
</dbReference>